<evidence type="ECO:0000256" key="4">
    <source>
        <dbReference type="ARBA" id="ARBA00022989"/>
    </source>
</evidence>
<sequence>MATLIGGLLLAALLVWAVIVFNRLMRLRNQVRTAWADIDVQLVRRHDLVPQLVSAVQAYAAHERATLDAVTALRARAMATADAATLSDLEQSLGAGIQRLIALQEAYPVLAASDNFAQLQADLVEVETQLQYARRFYNGAVRDLNDAVQRVPDTLVARLTGVGQAVYFQAVDDSRRPAAVELTR</sequence>
<gene>
    <name evidence="6" type="ORF">J2W68_000207</name>
</gene>
<comment type="subcellular location">
    <subcellularLocation>
        <location evidence="1">Membrane</location>
        <topology evidence="1">Single-pass membrane protein</topology>
    </subcellularLocation>
</comment>
<evidence type="ECO:0000313" key="6">
    <source>
        <dbReference type="EMBL" id="MDR7191505.1"/>
    </source>
</evidence>
<comment type="caution">
    <text evidence="6">The sequence shown here is derived from an EMBL/GenBank/DDBJ whole genome shotgun (WGS) entry which is preliminary data.</text>
</comment>
<proteinExistence type="inferred from homology"/>
<dbReference type="SUPFAM" id="SSF140478">
    <property type="entry name" value="LemA-like"/>
    <property type="match status" value="1"/>
</dbReference>
<dbReference type="PANTHER" id="PTHR34478">
    <property type="entry name" value="PROTEIN LEMA"/>
    <property type="match status" value="1"/>
</dbReference>
<keyword evidence="3" id="KW-0812">Transmembrane</keyword>
<protein>
    <submittedName>
        <fullName evidence="6">LemA protein</fullName>
    </submittedName>
</protein>
<dbReference type="Pfam" id="PF04011">
    <property type="entry name" value="LemA"/>
    <property type="match status" value="1"/>
</dbReference>
<comment type="similarity">
    <text evidence="2">Belongs to the LemA family.</text>
</comment>
<evidence type="ECO:0000256" key="3">
    <source>
        <dbReference type="ARBA" id="ARBA00022692"/>
    </source>
</evidence>
<dbReference type="Proteomes" id="UP001256588">
    <property type="component" value="Unassembled WGS sequence"/>
</dbReference>
<keyword evidence="7" id="KW-1185">Reference proteome</keyword>
<keyword evidence="5" id="KW-0472">Membrane</keyword>
<dbReference type="InterPro" id="IPR023353">
    <property type="entry name" value="LemA-like_dom_sf"/>
</dbReference>
<dbReference type="InterPro" id="IPR007156">
    <property type="entry name" value="MamQ_LemA"/>
</dbReference>
<evidence type="ECO:0000256" key="1">
    <source>
        <dbReference type="ARBA" id="ARBA00004167"/>
    </source>
</evidence>
<organism evidence="6 7">
    <name type="scientific">Luteimonas terrae</name>
    <dbReference type="NCBI Taxonomy" id="1530191"/>
    <lineage>
        <taxon>Bacteria</taxon>
        <taxon>Pseudomonadati</taxon>
        <taxon>Pseudomonadota</taxon>
        <taxon>Gammaproteobacteria</taxon>
        <taxon>Lysobacterales</taxon>
        <taxon>Lysobacteraceae</taxon>
        <taxon>Luteimonas</taxon>
    </lineage>
</organism>
<name>A0ABU1XRW1_9GAMM</name>
<keyword evidence="4" id="KW-1133">Transmembrane helix</keyword>
<accession>A0ABU1XRW1</accession>
<dbReference type="EMBL" id="JAVDWO010000001">
    <property type="protein sequence ID" value="MDR7191505.1"/>
    <property type="molecule type" value="Genomic_DNA"/>
</dbReference>
<reference evidence="6 7" key="1">
    <citation type="submission" date="2023-07" db="EMBL/GenBank/DDBJ databases">
        <title>Sorghum-associated microbial communities from plants grown in Nebraska, USA.</title>
        <authorList>
            <person name="Schachtman D."/>
        </authorList>
    </citation>
    <scope>NUCLEOTIDE SEQUENCE [LARGE SCALE GENOMIC DNA]</scope>
    <source>
        <strain evidence="6 7">4099</strain>
    </source>
</reference>
<evidence type="ECO:0000256" key="2">
    <source>
        <dbReference type="ARBA" id="ARBA00008854"/>
    </source>
</evidence>
<evidence type="ECO:0000313" key="7">
    <source>
        <dbReference type="Proteomes" id="UP001256588"/>
    </source>
</evidence>
<dbReference type="Gene3D" id="1.20.1440.20">
    <property type="entry name" value="LemA-like domain"/>
    <property type="match status" value="1"/>
</dbReference>
<evidence type="ECO:0000256" key="5">
    <source>
        <dbReference type="ARBA" id="ARBA00023136"/>
    </source>
</evidence>
<dbReference type="PANTHER" id="PTHR34478:SF1">
    <property type="entry name" value="PROTEIN LEMA"/>
    <property type="match status" value="1"/>
</dbReference>